<dbReference type="SUPFAM" id="SSF51735">
    <property type="entry name" value="NAD(P)-binding Rossmann-fold domains"/>
    <property type="match status" value="1"/>
</dbReference>
<evidence type="ECO:0000256" key="3">
    <source>
        <dbReference type="SAM" id="Phobius"/>
    </source>
</evidence>
<dbReference type="Pfam" id="PF00106">
    <property type="entry name" value="adh_short"/>
    <property type="match status" value="1"/>
</dbReference>
<dbReference type="Proteomes" id="UP001180020">
    <property type="component" value="Unassembled WGS sequence"/>
</dbReference>
<accession>A0AAV9EDP9</accession>
<dbReference type="PANTHER" id="PTHR24320">
    <property type="entry name" value="RETINOL DEHYDROGENASE"/>
    <property type="match status" value="1"/>
</dbReference>
<reference evidence="4" key="2">
    <citation type="submission" date="2023-06" db="EMBL/GenBank/DDBJ databases">
        <authorList>
            <person name="Ma L."/>
            <person name="Liu K.-W."/>
            <person name="Li Z."/>
            <person name="Hsiao Y.-Y."/>
            <person name="Qi Y."/>
            <person name="Fu T."/>
            <person name="Tang G."/>
            <person name="Zhang D."/>
            <person name="Sun W.-H."/>
            <person name="Liu D.-K."/>
            <person name="Li Y."/>
            <person name="Chen G.-Z."/>
            <person name="Liu X.-D."/>
            <person name="Liao X.-Y."/>
            <person name="Jiang Y.-T."/>
            <person name="Yu X."/>
            <person name="Hao Y."/>
            <person name="Huang J."/>
            <person name="Zhao X.-W."/>
            <person name="Ke S."/>
            <person name="Chen Y.-Y."/>
            <person name="Wu W.-L."/>
            <person name="Hsu J.-L."/>
            <person name="Lin Y.-F."/>
            <person name="Huang M.-D."/>
            <person name="Li C.-Y."/>
            <person name="Huang L."/>
            <person name="Wang Z.-W."/>
            <person name="Zhao X."/>
            <person name="Zhong W.-Y."/>
            <person name="Peng D.-H."/>
            <person name="Ahmad S."/>
            <person name="Lan S."/>
            <person name="Zhang J.-S."/>
            <person name="Tsai W.-C."/>
            <person name="Van De Peer Y."/>
            <person name="Liu Z.-J."/>
        </authorList>
    </citation>
    <scope>NUCLEOTIDE SEQUENCE</scope>
    <source>
        <strain evidence="4">CP</strain>
        <tissue evidence="4">Leaves</tissue>
    </source>
</reference>
<evidence type="ECO:0000313" key="5">
    <source>
        <dbReference type="Proteomes" id="UP001180020"/>
    </source>
</evidence>
<comment type="caution">
    <text evidence="4">The sequence shown here is derived from an EMBL/GenBank/DDBJ whole genome shotgun (WGS) entry which is preliminary data.</text>
</comment>
<keyword evidence="5" id="KW-1185">Reference proteome</keyword>
<sequence length="366" mass="41031">MDEWRFVWSVEFWRMGLYWTLSLLYSYLVLLIKNFEWPSSSSSSSAYVRRSLESMPTKPVCVITGASSGLGAETASALAREGYYVILAGRSLDSLLKEIKKKNEDAQLTAFQVDMSSILSIMKFANSLQKWFMDSTLHPSIQLLVNNAGILATSHRSTVDGYDEMMGTNYIGPFALTNHLLPLLKNSTAPSRIVNVTSFTHRCVFDAGINDEAMCVKNLKHFPQSNQYPFAYIYELSKFYLLLFAYELHRRYYLMDPSCKISITAADPGVVETNIMREVPPRLCRLALTVLRFLCLLKSPKDGVESIIDAALAPPEASGEYFFGGKGRTIKSSSLSFDVGLAEALWVGSTKLFRETQLKLQVSMDA</sequence>
<dbReference type="InterPro" id="IPR002347">
    <property type="entry name" value="SDR_fam"/>
</dbReference>
<dbReference type="InterPro" id="IPR036291">
    <property type="entry name" value="NAD(P)-bd_dom_sf"/>
</dbReference>
<name>A0AAV9EDP9_ACOCL</name>
<comment type="similarity">
    <text evidence="1">Belongs to the short-chain dehydrogenases/reductases (SDR) family.</text>
</comment>
<dbReference type="PANTHER" id="PTHR24320:SF227">
    <property type="entry name" value="RETINOL DEHYDROGENASE 11"/>
    <property type="match status" value="1"/>
</dbReference>
<keyword evidence="3" id="KW-0812">Transmembrane</keyword>
<protein>
    <submittedName>
        <fullName evidence="4">Uncharacterized protein</fullName>
    </submittedName>
</protein>
<organism evidence="4 5">
    <name type="scientific">Acorus calamus</name>
    <name type="common">Sweet flag</name>
    <dbReference type="NCBI Taxonomy" id="4465"/>
    <lineage>
        <taxon>Eukaryota</taxon>
        <taxon>Viridiplantae</taxon>
        <taxon>Streptophyta</taxon>
        <taxon>Embryophyta</taxon>
        <taxon>Tracheophyta</taxon>
        <taxon>Spermatophyta</taxon>
        <taxon>Magnoliopsida</taxon>
        <taxon>Liliopsida</taxon>
        <taxon>Acoraceae</taxon>
        <taxon>Acorus</taxon>
    </lineage>
</organism>
<gene>
    <name evidence="4" type="ORF">QJS10_CPA07g00839</name>
</gene>
<feature type="transmembrane region" description="Helical" evidence="3">
    <location>
        <begin position="12"/>
        <end position="32"/>
    </location>
</feature>
<evidence type="ECO:0000313" key="4">
    <source>
        <dbReference type="EMBL" id="KAK1311621.1"/>
    </source>
</evidence>
<keyword evidence="2" id="KW-0560">Oxidoreductase</keyword>
<reference evidence="4" key="1">
    <citation type="journal article" date="2023" name="Nat. Commun.">
        <title>Diploid and tetraploid genomes of Acorus and the evolution of monocots.</title>
        <authorList>
            <person name="Ma L."/>
            <person name="Liu K.W."/>
            <person name="Li Z."/>
            <person name="Hsiao Y.Y."/>
            <person name="Qi Y."/>
            <person name="Fu T."/>
            <person name="Tang G.D."/>
            <person name="Zhang D."/>
            <person name="Sun W.H."/>
            <person name="Liu D.K."/>
            <person name="Li Y."/>
            <person name="Chen G.Z."/>
            <person name="Liu X.D."/>
            <person name="Liao X.Y."/>
            <person name="Jiang Y.T."/>
            <person name="Yu X."/>
            <person name="Hao Y."/>
            <person name="Huang J."/>
            <person name="Zhao X.W."/>
            <person name="Ke S."/>
            <person name="Chen Y.Y."/>
            <person name="Wu W.L."/>
            <person name="Hsu J.L."/>
            <person name="Lin Y.F."/>
            <person name="Huang M.D."/>
            <person name="Li C.Y."/>
            <person name="Huang L."/>
            <person name="Wang Z.W."/>
            <person name="Zhao X."/>
            <person name="Zhong W.Y."/>
            <person name="Peng D.H."/>
            <person name="Ahmad S."/>
            <person name="Lan S."/>
            <person name="Zhang J.S."/>
            <person name="Tsai W.C."/>
            <person name="Van de Peer Y."/>
            <person name="Liu Z.J."/>
        </authorList>
    </citation>
    <scope>NUCLEOTIDE SEQUENCE</scope>
    <source>
        <strain evidence="4">CP</strain>
    </source>
</reference>
<dbReference type="AlphaFoldDB" id="A0AAV9EDP9"/>
<dbReference type="Gene3D" id="3.40.50.720">
    <property type="entry name" value="NAD(P)-binding Rossmann-like Domain"/>
    <property type="match status" value="1"/>
</dbReference>
<evidence type="ECO:0000256" key="1">
    <source>
        <dbReference type="ARBA" id="ARBA00006484"/>
    </source>
</evidence>
<dbReference type="EMBL" id="JAUJYO010000007">
    <property type="protein sequence ID" value="KAK1311621.1"/>
    <property type="molecule type" value="Genomic_DNA"/>
</dbReference>
<evidence type="ECO:0000256" key="2">
    <source>
        <dbReference type="ARBA" id="ARBA00023002"/>
    </source>
</evidence>
<dbReference type="GO" id="GO:0016491">
    <property type="term" value="F:oxidoreductase activity"/>
    <property type="evidence" value="ECO:0007669"/>
    <property type="project" value="UniProtKB-KW"/>
</dbReference>
<dbReference type="PRINTS" id="PR00081">
    <property type="entry name" value="GDHRDH"/>
</dbReference>
<proteinExistence type="inferred from homology"/>
<keyword evidence="3" id="KW-0472">Membrane</keyword>
<keyword evidence="3" id="KW-1133">Transmembrane helix</keyword>